<organism evidence="2 3">
    <name type="scientific">Pacificimonas flava</name>
    <dbReference type="NCBI Taxonomy" id="1234595"/>
    <lineage>
        <taxon>Bacteria</taxon>
        <taxon>Pseudomonadati</taxon>
        <taxon>Pseudomonadota</taxon>
        <taxon>Alphaproteobacteria</taxon>
        <taxon>Sphingomonadales</taxon>
        <taxon>Sphingosinicellaceae</taxon>
        <taxon>Pacificimonas</taxon>
    </lineage>
</organism>
<dbReference type="PATRIC" id="fig|1234595.3.peg.2937"/>
<protein>
    <submittedName>
        <fullName evidence="2">Glycosyl transferase, group 1 family protein</fullName>
    </submittedName>
</protein>
<dbReference type="PANTHER" id="PTHR12526:SF630">
    <property type="entry name" value="GLYCOSYLTRANSFERASE"/>
    <property type="match status" value="1"/>
</dbReference>
<evidence type="ECO:0000313" key="2">
    <source>
        <dbReference type="EMBL" id="EMD81691.1"/>
    </source>
</evidence>
<dbReference type="SUPFAM" id="SSF53756">
    <property type="entry name" value="UDP-Glycosyltransferase/glycogen phosphorylase"/>
    <property type="match status" value="1"/>
</dbReference>
<dbReference type="Pfam" id="PF13439">
    <property type="entry name" value="Glyco_transf_4"/>
    <property type="match status" value="1"/>
</dbReference>
<comment type="caution">
    <text evidence="2">The sequence shown here is derived from an EMBL/GenBank/DDBJ whole genome shotgun (WGS) entry which is preliminary data.</text>
</comment>
<dbReference type="GO" id="GO:0016757">
    <property type="term" value="F:glycosyltransferase activity"/>
    <property type="evidence" value="ECO:0007669"/>
    <property type="project" value="UniProtKB-ARBA"/>
</dbReference>
<name>M2TJ76_9SPHN</name>
<proteinExistence type="predicted"/>
<sequence length="376" mass="40842">MRRVLHVISGLQVGGAEGALYRLCKTDTRCQHHVISLTDLGIYGSRLRSIGTSVDTLGMPRGNITAAGLFRLWRLIREIRPAAVQTWMYHADLLGGLSARLAGIGNVVWGIRHTELVQGESSDRTIAVARLCALLSGVVPRKIACCAERSRQVHGAMGYDNRKMIVIPNGYDLSVFSPDPSDRREIRERLGIPAASVAIGFVARFDPQKDHRTLLQALSEVKSAGVKILCLLVGQGLDDANEDIRAQMGALGLTTDEIRLLGRRNDIPAVMNALDVHVMSSSSGEAFPNVLAEAMACGTPCVSTNVGDAADIIGDTGWLVPPRSPSHLAEAIRNALSEVGGSGWDKRRAAARHRVLENFPMEKMVKRFHDAWFDEG</sequence>
<accession>M2TJ76</accession>
<dbReference type="Pfam" id="PF13692">
    <property type="entry name" value="Glyco_trans_1_4"/>
    <property type="match status" value="1"/>
</dbReference>
<feature type="domain" description="Glycosyltransferase subfamily 4-like N-terminal" evidence="1">
    <location>
        <begin position="13"/>
        <end position="174"/>
    </location>
</feature>
<dbReference type="CDD" id="cd03807">
    <property type="entry name" value="GT4_WbnK-like"/>
    <property type="match status" value="1"/>
</dbReference>
<dbReference type="InterPro" id="IPR028098">
    <property type="entry name" value="Glyco_trans_4-like_N"/>
</dbReference>
<evidence type="ECO:0000259" key="1">
    <source>
        <dbReference type="Pfam" id="PF13439"/>
    </source>
</evidence>
<dbReference type="Gene3D" id="3.40.50.2000">
    <property type="entry name" value="Glycogen Phosphorylase B"/>
    <property type="match status" value="2"/>
</dbReference>
<dbReference type="Proteomes" id="UP000011717">
    <property type="component" value="Unassembled WGS sequence"/>
</dbReference>
<keyword evidence="2" id="KW-0808">Transferase</keyword>
<dbReference type="PANTHER" id="PTHR12526">
    <property type="entry name" value="GLYCOSYLTRANSFERASE"/>
    <property type="match status" value="1"/>
</dbReference>
<dbReference type="RefSeq" id="WP_008603898.1">
    <property type="nucleotide sequence ID" value="NZ_AMRV01000019.1"/>
</dbReference>
<reference evidence="2 3" key="1">
    <citation type="journal article" date="2013" name="Genome Announc.">
        <title>Draft Genome Sequence of Strain JLT2015T, Belonging to the Family Sphingomonadaceae of the Alphaproteobacteria.</title>
        <authorList>
            <person name="Tang K."/>
            <person name="Liu K."/>
            <person name="Li S."/>
            <person name="Jiao N."/>
        </authorList>
    </citation>
    <scope>NUCLEOTIDE SEQUENCE [LARGE SCALE GENOMIC DNA]</scope>
    <source>
        <strain evidence="2 3">JLT2015</strain>
    </source>
</reference>
<gene>
    <name evidence="2" type="ORF">C725_2934</name>
</gene>
<dbReference type="EMBL" id="AMRV01000019">
    <property type="protein sequence ID" value="EMD81691.1"/>
    <property type="molecule type" value="Genomic_DNA"/>
</dbReference>
<dbReference type="OrthoDB" id="5147801at2"/>
<dbReference type="AlphaFoldDB" id="M2TJ76"/>
<keyword evidence="3" id="KW-1185">Reference proteome</keyword>
<evidence type="ECO:0000313" key="3">
    <source>
        <dbReference type="Proteomes" id="UP000011717"/>
    </source>
</evidence>